<comment type="similarity">
    <text evidence="1 4">Belongs to the glycosyl hydrolase 32 family.</text>
</comment>
<reference evidence="8 9" key="1">
    <citation type="submission" date="2016-01" db="EMBL/GenBank/DDBJ databases">
        <title>Complete genome and mega plasmid sequence of Sphingomonas panacis DCY99 elicits systemic resistance in rice to Xanthomonas oryzae.</title>
        <authorList>
            <person name="Kim Y.J."/>
            <person name="Yang D.C."/>
            <person name="Sing P."/>
        </authorList>
    </citation>
    <scope>NUCLEOTIDE SEQUENCE [LARGE SCALE GENOMIC DNA]</scope>
    <source>
        <strain evidence="8 9">DCY99</strain>
    </source>
</reference>
<dbReference type="GO" id="GO:0005737">
    <property type="term" value="C:cytoplasm"/>
    <property type="evidence" value="ECO:0007669"/>
    <property type="project" value="TreeGrafter"/>
</dbReference>
<evidence type="ECO:0008006" key="10">
    <source>
        <dbReference type="Google" id="ProtNLM"/>
    </source>
</evidence>
<dbReference type="InterPro" id="IPR013189">
    <property type="entry name" value="Glyco_hydro_32_C"/>
</dbReference>
<evidence type="ECO:0000256" key="4">
    <source>
        <dbReference type="RuleBase" id="RU362110"/>
    </source>
</evidence>
<keyword evidence="2 4" id="KW-0378">Hydrolase</keyword>
<name>A0A1B3ZC11_9SPHN</name>
<dbReference type="Pfam" id="PF00251">
    <property type="entry name" value="Glyco_hydro_32N"/>
    <property type="match status" value="1"/>
</dbReference>
<evidence type="ECO:0000313" key="8">
    <source>
        <dbReference type="EMBL" id="AOH84967.1"/>
    </source>
</evidence>
<evidence type="ECO:0000313" key="9">
    <source>
        <dbReference type="Proteomes" id="UP000094256"/>
    </source>
</evidence>
<dbReference type="AlphaFoldDB" id="A0A1B3ZC11"/>
<dbReference type="InterPro" id="IPR001362">
    <property type="entry name" value="Glyco_hydro_32"/>
</dbReference>
<feature type="domain" description="Glycosyl hydrolase family 32 N-terminal" evidence="6">
    <location>
        <begin position="35"/>
        <end position="342"/>
    </location>
</feature>
<evidence type="ECO:0000259" key="7">
    <source>
        <dbReference type="Pfam" id="PF08244"/>
    </source>
</evidence>
<dbReference type="InterPro" id="IPR013320">
    <property type="entry name" value="ConA-like_dom_sf"/>
</dbReference>
<sequence>MAGSGTAPRASTPPGVAVSGTPAAPNVRPRYHIAAPAGGWINDPQRPLKVGDSWVLWALYNPTYPVGGTNWRRWTSKDLVTWQDQGIAIHRNTTPFGDVWSGSTVIDSDNTAGFGMGALVTLVTMPAPNAGGQNQSCALWYSLDGGASFTFHGIVLPNYPGHKDFRDPTVFWHAPTRRWVMTLSEEGKIGLYTSPDLRQWTYASGFASDAVGRIMECSHLFKLHLYDADGKTSEDKWILLVGGNGTKRGFTVGTWYWVGDFDGVTFTPTAPDGQWLDGGADFYAAVVWTDPAAADPLASAYSIAWMSNWDYVNKIPVTHDYRGQLSLVRRLRLQRVGTVPRLLSTPLAAQNSVFDLTLLGQDQTITQGSDYAWPAGAGAAACRIDVTLTRIGENWPARVCLSVRKGEGVSTQIAFVPQDNMVSLKRDADGPNAPDVSAWRQDRSVSCDFSTGTATISLFIDSGSVEVFLNDGAASMSELITAPVTATGLQLSAIGGRVKVSNVAVRRMS</sequence>
<evidence type="ECO:0000256" key="2">
    <source>
        <dbReference type="ARBA" id="ARBA00022801"/>
    </source>
</evidence>
<evidence type="ECO:0000256" key="1">
    <source>
        <dbReference type="ARBA" id="ARBA00009902"/>
    </source>
</evidence>
<gene>
    <name evidence="8" type="ORF">AWL63_14405</name>
</gene>
<protein>
    <recommendedName>
        <fullName evidence="10">Levanase</fullName>
    </recommendedName>
</protein>
<dbReference type="Pfam" id="PF08244">
    <property type="entry name" value="Glyco_hydro_32C"/>
    <property type="match status" value="1"/>
</dbReference>
<dbReference type="GO" id="GO:0005987">
    <property type="term" value="P:sucrose catabolic process"/>
    <property type="evidence" value="ECO:0007669"/>
    <property type="project" value="TreeGrafter"/>
</dbReference>
<dbReference type="SMART" id="SM00640">
    <property type="entry name" value="Glyco_32"/>
    <property type="match status" value="1"/>
</dbReference>
<organism evidence="8 9">
    <name type="scientific">Sphingomonas panacis</name>
    <dbReference type="NCBI Taxonomy" id="1560345"/>
    <lineage>
        <taxon>Bacteria</taxon>
        <taxon>Pseudomonadati</taxon>
        <taxon>Pseudomonadota</taxon>
        <taxon>Alphaproteobacteria</taxon>
        <taxon>Sphingomonadales</taxon>
        <taxon>Sphingomonadaceae</taxon>
        <taxon>Sphingomonas</taxon>
    </lineage>
</organism>
<dbReference type="STRING" id="1560345.AWL63_14405"/>
<dbReference type="InterPro" id="IPR013148">
    <property type="entry name" value="Glyco_hydro_32_N"/>
</dbReference>
<dbReference type="Gene3D" id="2.115.10.20">
    <property type="entry name" value="Glycosyl hydrolase domain, family 43"/>
    <property type="match status" value="1"/>
</dbReference>
<feature type="region of interest" description="Disordered" evidence="5">
    <location>
        <begin position="1"/>
        <end position="23"/>
    </location>
</feature>
<evidence type="ECO:0000256" key="3">
    <source>
        <dbReference type="ARBA" id="ARBA00023295"/>
    </source>
</evidence>
<evidence type="ECO:0000256" key="5">
    <source>
        <dbReference type="SAM" id="MobiDB-lite"/>
    </source>
</evidence>
<dbReference type="PANTHER" id="PTHR42800:SF1">
    <property type="entry name" value="EXOINULINASE INUD (AFU_ORTHOLOGUE AFUA_5G00480)"/>
    <property type="match status" value="1"/>
</dbReference>
<dbReference type="PANTHER" id="PTHR42800">
    <property type="entry name" value="EXOINULINASE INUD (AFU_ORTHOLOGUE AFUA_5G00480)"/>
    <property type="match status" value="1"/>
</dbReference>
<evidence type="ECO:0000259" key="6">
    <source>
        <dbReference type="Pfam" id="PF00251"/>
    </source>
</evidence>
<feature type="domain" description="Glycosyl hydrolase family 32 C-terminal" evidence="7">
    <location>
        <begin position="382"/>
        <end position="505"/>
    </location>
</feature>
<keyword evidence="9" id="KW-1185">Reference proteome</keyword>
<dbReference type="GO" id="GO:0004575">
    <property type="term" value="F:sucrose alpha-glucosidase activity"/>
    <property type="evidence" value="ECO:0007669"/>
    <property type="project" value="TreeGrafter"/>
</dbReference>
<dbReference type="EMBL" id="CP014168">
    <property type="protein sequence ID" value="AOH84967.1"/>
    <property type="molecule type" value="Genomic_DNA"/>
</dbReference>
<accession>A0A1B3ZC11</accession>
<dbReference type="InterPro" id="IPR023296">
    <property type="entry name" value="Glyco_hydro_beta-prop_sf"/>
</dbReference>
<proteinExistence type="inferred from homology"/>
<dbReference type="Proteomes" id="UP000094256">
    <property type="component" value="Chromosome"/>
</dbReference>
<dbReference type="SUPFAM" id="SSF75005">
    <property type="entry name" value="Arabinanase/levansucrase/invertase"/>
    <property type="match status" value="1"/>
</dbReference>
<dbReference type="SUPFAM" id="SSF49899">
    <property type="entry name" value="Concanavalin A-like lectins/glucanases"/>
    <property type="match status" value="1"/>
</dbReference>
<dbReference type="CDD" id="cd18622">
    <property type="entry name" value="GH32_Inu-like"/>
    <property type="match status" value="1"/>
</dbReference>
<dbReference type="Gene3D" id="2.60.120.560">
    <property type="entry name" value="Exo-inulinase, domain 1"/>
    <property type="match status" value="1"/>
</dbReference>
<keyword evidence="3 4" id="KW-0326">Glycosidase</keyword>
<dbReference type="KEGG" id="span:AWL63_14405"/>